<protein>
    <recommendedName>
        <fullName evidence="7 10">Ribulose-phosphate 3-epimerase</fullName>
        <ecNumber evidence="7 10">5.1.3.1</ecNumber>
    </recommendedName>
</protein>
<feature type="binding site" evidence="10">
    <location>
        <position position="32"/>
    </location>
    <ligand>
        <name>a divalent metal cation</name>
        <dbReference type="ChEBI" id="CHEBI:60240"/>
    </ligand>
</feature>
<evidence type="ECO:0000313" key="13">
    <source>
        <dbReference type="Proteomes" id="UP001202248"/>
    </source>
</evidence>
<feature type="binding site" evidence="10">
    <location>
        <position position="174"/>
    </location>
    <ligand>
        <name>a divalent metal cation</name>
        <dbReference type="ChEBI" id="CHEBI:60240"/>
    </ligand>
</feature>
<comment type="cofactor">
    <cofactor evidence="2">
        <name>Mn(2+)</name>
        <dbReference type="ChEBI" id="CHEBI:29035"/>
    </cofactor>
</comment>
<evidence type="ECO:0000313" key="12">
    <source>
        <dbReference type="EMBL" id="MCH5596988.1"/>
    </source>
</evidence>
<feature type="active site" description="Proton acceptor" evidence="10">
    <location>
        <position position="34"/>
    </location>
</feature>
<dbReference type="GO" id="GO:0004750">
    <property type="term" value="F:D-ribulose-phosphate 3-epimerase activity"/>
    <property type="evidence" value="ECO:0007669"/>
    <property type="project" value="UniProtKB-EC"/>
</dbReference>
<keyword evidence="9 10" id="KW-0413">Isomerase</keyword>
<comment type="caution">
    <text evidence="12">The sequence shown here is derived from an EMBL/GenBank/DDBJ whole genome shotgun (WGS) entry which is preliminary data.</text>
</comment>
<evidence type="ECO:0000256" key="4">
    <source>
        <dbReference type="ARBA" id="ARBA00001947"/>
    </source>
</evidence>
<comment type="cofactor">
    <cofactor evidence="5">
        <name>Fe(2+)</name>
        <dbReference type="ChEBI" id="CHEBI:29033"/>
    </cofactor>
</comment>
<evidence type="ECO:0000256" key="5">
    <source>
        <dbReference type="ARBA" id="ARBA00001954"/>
    </source>
</evidence>
<dbReference type="NCBIfam" id="TIGR01163">
    <property type="entry name" value="rpe"/>
    <property type="match status" value="1"/>
</dbReference>
<dbReference type="CDD" id="cd00429">
    <property type="entry name" value="RPE"/>
    <property type="match status" value="1"/>
</dbReference>
<keyword evidence="8 10" id="KW-0479">Metal-binding</keyword>
<comment type="cofactor">
    <cofactor evidence="3">
        <name>Co(2+)</name>
        <dbReference type="ChEBI" id="CHEBI:48828"/>
    </cofactor>
</comment>
<dbReference type="InterPro" id="IPR026019">
    <property type="entry name" value="Ribul_P_3_epim"/>
</dbReference>
<comment type="function">
    <text evidence="10">Catalyzes the reversible epimerization of D-ribulose 5-phosphate to D-xylulose 5-phosphate.</text>
</comment>
<gene>
    <name evidence="10 12" type="primary">rpe</name>
    <name evidence="12" type="ORF">MKP09_03160</name>
</gene>
<feature type="binding site" evidence="10">
    <location>
        <position position="65"/>
    </location>
    <ligand>
        <name>substrate</name>
    </ligand>
</feature>
<evidence type="ECO:0000256" key="11">
    <source>
        <dbReference type="PIRNR" id="PIRNR001461"/>
    </source>
</evidence>
<dbReference type="PIRSF" id="PIRSF001461">
    <property type="entry name" value="RPE"/>
    <property type="match status" value="1"/>
</dbReference>
<feature type="binding site" evidence="10">
    <location>
        <position position="65"/>
    </location>
    <ligand>
        <name>a divalent metal cation</name>
        <dbReference type="ChEBI" id="CHEBI:60240"/>
    </ligand>
</feature>
<dbReference type="RefSeq" id="WP_240826400.1">
    <property type="nucleotide sequence ID" value="NZ_JAKWBL010000001.1"/>
</dbReference>
<evidence type="ECO:0000256" key="10">
    <source>
        <dbReference type="HAMAP-Rule" id="MF_02227"/>
    </source>
</evidence>
<comment type="pathway">
    <text evidence="10">Carbohydrate degradation.</text>
</comment>
<comment type="similarity">
    <text evidence="6 10 11">Belongs to the ribulose-phosphate 3-epimerase family.</text>
</comment>
<feature type="binding site" evidence="10">
    <location>
        <begin position="174"/>
        <end position="176"/>
    </location>
    <ligand>
        <name>substrate</name>
    </ligand>
</feature>
<feature type="active site" description="Proton donor" evidence="10">
    <location>
        <position position="174"/>
    </location>
</feature>
<dbReference type="Proteomes" id="UP001202248">
    <property type="component" value="Unassembled WGS sequence"/>
</dbReference>
<dbReference type="EC" id="5.1.3.1" evidence="7 10"/>
<evidence type="ECO:0000256" key="7">
    <source>
        <dbReference type="ARBA" id="ARBA00013188"/>
    </source>
</evidence>
<dbReference type="SUPFAM" id="SSF51366">
    <property type="entry name" value="Ribulose-phoshate binding barrel"/>
    <property type="match status" value="1"/>
</dbReference>
<reference evidence="12 13" key="1">
    <citation type="submission" date="2022-02" db="EMBL/GenBank/DDBJ databases">
        <authorList>
            <person name="Min J."/>
        </authorList>
    </citation>
    <scope>NUCLEOTIDE SEQUENCE [LARGE SCALE GENOMIC DNA]</scope>
    <source>
        <strain evidence="12 13">GR10-1</strain>
    </source>
</reference>
<dbReference type="InterPro" id="IPR013785">
    <property type="entry name" value="Aldolase_TIM"/>
</dbReference>
<evidence type="ECO:0000256" key="2">
    <source>
        <dbReference type="ARBA" id="ARBA00001936"/>
    </source>
</evidence>
<dbReference type="PROSITE" id="PS01086">
    <property type="entry name" value="RIBUL_P_3_EPIMER_2"/>
    <property type="match status" value="1"/>
</dbReference>
<dbReference type="Pfam" id="PF00834">
    <property type="entry name" value="Ribul_P_3_epim"/>
    <property type="match status" value="1"/>
</dbReference>
<evidence type="ECO:0000256" key="6">
    <source>
        <dbReference type="ARBA" id="ARBA00009541"/>
    </source>
</evidence>
<proteinExistence type="inferred from homology"/>
<dbReference type="PANTHER" id="PTHR11749">
    <property type="entry name" value="RIBULOSE-5-PHOSPHATE-3-EPIMERASE"/>
    <property type="match status" value="1"/>
</dbReference>
<evidence type="ECO:0000256" key="1">
    <source>
        <dbReference type="ARBA" id="ARBA00001782"/>
    </source>
</evidence>
<feature type="binding site" evidence="10">
    <location>
        <begin position="141"/>
        <end position="144"/>
    </location>
    <ligand>
        <name>substrate</name>
    </ligand>
</feature>
<sequence length="215" mass="23581">MTLIAPSLLAADFLKLQSECEMINSSAADWLHLDVMDGAFVPNISFGPMVIEFVHKIVNKPCDVHLMIEQPGRYAQEFKNAGADHLTIHIEACPMLHQDISQIKSLGMKAGVAVNPHTPVSFLSDILHEIDIVNLMSVNPGFGGQKFIPYTLEKIKQLKQMIRERNLNVLIEIDGGVTIENAKEIIDAGADVLIAGSTVFKADDPISVIEKLKAI</sequence>
<accession>A0ABS9SF56</accession>
<evidence type="ECO:0000256" key="9">
    <source>
        <dbReference type="ARBA" id="ARBA00023235"/>
    </source>
</evidence>
<keyword evidence="10 11" id="KW-0119">Carbohydrate metabolism</keyword>
<feature type="binding site" evidence="10">
    <location>
        <begin position="196"/>
        <end position="197"/>
    </location>
    <ligand>
        <name>substrate</name>
    </ligand>
</feature>
<keyword evidence="13" id="KW-1185">Reference proteome</keyword>
<dbReference type="NCBIfam" id="NF004076">
    <property type="entry name" value="PRK05581.1-4"/>
    <property type="match status" value="1"/>
</dbReference>
<dbReference type="InterPro" id="IPR011060">
    <property type="entry name" value="RibuloseP-bd_barrel"/>
</dbReference>
<dbReference type="EMBL" id="JAKWBL010000001">
    <property type="protein sequence ID" value="MCH5596988.1"/>
    <property type="molecule type" value="Genomic_DNA"/>
</dbReference>
<comment type="cofactor">
    <cofactor evidence="4">
        <name>Zn(2+)</name>
        <dbReference type="ChEBI" id="CHEBI:29105"/>
    </cofactor>
</comment>
<comment type="cofactor">
    <cofactor evidence="10">
        <name>a divalent metal cation</name>
        <dbReference type="ChEBI" id="CHEBI:60240"/>
    </cofactor>
    <text evidence="10">Binds 1 divalent metal cation per subunit.</text>
</comment>
<comment type="catalytic activity">
    <reaction evidence="1 10 11">
        <text>D-ribulose 5-phosphate = D-xylulose 5-phosphate</text>
        <dbReference type="Rhea" id="RHEA:13677"/>
        <dbReference type="ChEBI" id="CHEBI:57737"/>
        <dbReference type="ChEBI" id="CHEBI:58121"/>
        <dbReference type="EC" id="5.1.3.1"/>
    </reaction>
</comment>
<dbReference type="PROSITE" id="PS01085">
    <property type="entry name" value="RIBUL_P_3_EPIMER_1"/>
    <property type="match status" value="1"/>
</dbReference>
<dbReference type="Gene3D" id="3.20.20.70">
    <property type="entry name" value="Aldolase class I"/>
    <property type="match status" value="1"/>
</dbReference>
<feature type="binding site" evidence="10">
    <location>
        <position position="7"/>
    </location>
    <ligand>
        <name>substrate</name>
    </ligand>
</feature>
<evidence type="ECO:0000256" key="3">
    <source>
        <dbReference type="ARBA" id="ARBA00001941"/>
    </source>
</evidence>
<feature type="binding site" evidence="10">
    <location>
        <position position="34"/>
    </location>
    <ligand>
        <name>a divalent metal cation</name>
        <dbReference type="ChEBI" id="CHEBI:60240"/>
    </ligand>
</feature>
<name>A0ABS9SF56_9BACT</name>
<dbReference type="HAMAP" id="MF_02227">
    <property type="entry name" value="RPE"/>
    <property type="match status" value="1"/>
</dbReference>
<organism evidence="12 13">
    <name type="scientific">Niabella ginsengisoli</name>
    <dbReference type="NCBI Taxonomy" id="522298"/>
    <lineage>
        <taxon>Bacteria</taxon>
        <taxon>Pseudomonadati</taxon>
        <taxon>Bacteroidota</taxon>
        <taxon>Chitinophagia</taxon>
        <taxon>Chitinophagales</taxon>
        <taxon>Chitinophagaceae</taxon>
        <taxon>Niabella</taxon>
    </lineage>
</organism>
<dbReference type="InterPro" id="IPR000056">
    <property type="entry name" value="Ribul_P_3_epim-like"/>
</dbReference>
<evidence type="ECO:0000256" key="8">
    <source>
        <dbReference type="ARBA" id="ARBA00022723"/>
    </source>
</evidence>